<dbReference type="Gene3D" id="6.10.340.10">
    <property type="match status" value="1"/>
</dbReference>
<feature type="region of interest" description="Disordered" evidence="11">
    <location>
        <begin position="460"/>
        <end position="483"/>
    </location>
</feature>
<dbReference type="InterPro" id="IPR003594">
    <property type="entry name" value="HATPase_dom"/>
</dbReference>
<evidence type="ECO:0000256" key="11">
    <source>
        <dbReference type="SAM" id="MobiDB-lite"/>
    </source>
</evidence>
<evidence type="ECO:0000256" key="6">
    <source>
        <dbReference type="ARBA" id="ARBA00022692"/>
    </source>
</evidence>
<protein>
    <recommendedName>
        <fullName evidence="3">histidine kinase</fullName>
        <ecNumber evidence="3">2.7.13.3</ecNumber>
    </recommendedName>
</protein>
<dbReference type="RefSeq" id="WP_106539473.1">
    <property type="nucleotide sequence ID" value="NZ_PYGE01000023.1"/>
</dbReference>
<comment type="caution">
    <text evidence="14">The sequence shown here is derived from an EMBL/GenBank/DDBJ whole genome shotgun (WGS) entry which is preliminary data.</text>
</comment>
<dbReference type="EC" id="2.7.13.3" evidence="3"/>
<organism evidence="14 15">
    <name type="scientific">Haloactinopolyspora alba</name>
    <dbReference type="NCBI Taxonomy" id="648780"/>
    <lineage>
        <taxon>Bacteria</taxon>
        <taxon>Bacillati</taxon>
        <taxon>Actinomycetota</taxon>
        <taxon>Actinomycetes</taxon>
        <taxon>Jiangellales</taxon>
        <taxon>Jiangellaceae</taxon>
        <taxon>Haloactinopolyspora</taxon>
    </lineage>
</organism>
<dbReference type="SUPFAM" id="SSF158472">
    <property type="entry name" value="HAMP domain-like"/>
    <property type="match status" value="1"/>
</dbReference>
<keyword evidence="6" id="KW-0812">Transmembrane</keyword>
<dbReference type="SUPFAM" id="SSF47384">
    <property type="entry name" value="Homodimeric domain of signal transducing histidine kinase"/>
    <property type="match status" value="1"/>
</dbReference>
<dbReference type="Pfam" id="PF02518">
    <property type="entry name" value="HATPase_c"/>
    <property type="match status" value="1"/>
</dbReference>
<dbReference type="OrthoDB" id="9786919at2"/>
<keyword evidence="15" id="KW-1185">Reference proteome</keyword>
<comment type="subcellular location">
    <subcellularLocation>
        <location evidence="2">Cell membrane</location>
    </subcellularLocation>
</comment>
<dbReference type="InterPro" id="IPR036890">
    <property type="entry name" value="HATPase_C_sf"/>
</dbReference>
<evidence type="ECO:0000256" key="1">
    <source>
        <dbReference type="ARBA" id="ARBA00000085"/>
    </source>
</evidence>
<dbReference type="InterPro" id="IPR003661">
    <property type="entry name" value="HisK_dim/P_dom"/>
</dbReference>
<feature type="domain" description="HAMP" evidence="13">
    <location>
        <begin position="199"/>
        <end position="251"/>
    </location>
</feature>
<feature type="domain" description="Histidine kinase" evidence="12">
    <location>
        <begin position="259"/>
        <end position="467"/>
    </location>
</feature>
<keyword evidence="10" id="KW-0472">Membrane</keyword>
<dbReference type="Pfam" id="PF00512">
    <property type="entry name" value="HisKA"/>
    <property type="match status" value="1"/>
</dbReference>
<keyword evidence="9" id="KW-0902">Two-component regulatory system</keyword>
<dbReference type="Pfam" id="PF00672">
    <property type="entry name" value="HAMP"/>
    <property type="match status" value="1"/>
</dbReference>
<dbReference type="CDD" id="cd00082">
    <property type="entry name" value="HisKA"/>
    <property type="match status" value="1"/>
</dbReference>
<dbReference type="Gene3D" id="3.30.565.10">
    <property type="entry name" value="Histidine kinase-like ATPase, C-terminal domain"/>
    <property type="match status" value="1"/>
</dbReference>
<keyword evidence="4" id="KW-0597">Phosphoprotein</keyword>
<dbReference type="InterPro" id="IPR003660">
    <property type="entry name" value="HAMP_dom"/>
</dbReference>
<evidence type="ECO:0000313" key="15">
    <source>
        <dbReference type="Proteomes" id="UP000243528"/>
    </source>
</evidence>
<dbReference type="InterPro" id="IPR036097">
    <property type="entry name" value="HisK_dim/P_sf"/>
</dbReference>
<evidence type="ECO:0000313" key="14">
    <source>
        <dbReference type="EMBL" id="PSK97271.1"/>
    </source>
</evidence>
<dbReference type="InterPro" id="IPR005467">
    <property type="entry name" value="His_kinase_dom"/>
</dbReference>
<dbReference type="InterPro" id="IPR050428">
    <property type="entry name" value="TCS_sensor_his_kinase"/>
</dbReference>
<dbReference type="CDD" id="cd06225">
    <property type="entry name" value="HAMP"/>
    <property type="match status" value="1"/>
</dbReference>
<keyword evidence="5" id="KW-0808">Transferase</keyword>
<evidence type="ECO:0000256" key="10">
    <source>
        <dbReference type="ARBA" id="ARBA00023136"/>
    </source>
</evidence>
<dbReference type="GO" id="GO:0000155">
    <property type="term" value="F:phosphorelay sensor kinase activity"/>
    <property type="evidence" value="ECO:0007669"/>
    <property type="project" value="InterPro"/>
</dbReference>
<reference evidence="14 15" key="1">
    <citation type="submission" date="2018-03" db="EMBL/GenBank/DDBJ databases">
        <title>Genomic Encyclopedia of Archaeal and Bacterial Type Strains, Phase II (KMG-II): from individual species to whole genera.</title>
        <authorList>
            <person name="Goeker M."/>
        </authorList>
    </citation>
    <scope>NUCLEOTIDE SEQUENCE [LARGE SCALE GENOMIC DNA]</scope>
    <source>
        <strain evidence="14 15">DSM 45211</strain>
    </source>
</reference>
<comment type="catalytic activity">
    <reaction evidence="1">
        <text>ATP + protein L-histidine = ADP + protein N-phospho-L-histidine.</text>
        <dbReference type="EC" id="2.7.13.3"/>
    </reaction>
</comment>
<evidence type="ECO:0000259" key="12">
    <source>
        <dbReference type="PROSITE" id="PS50109"/>
    </source>
</evidence>
<accession>A0A2P8DJ97</accession>
<dbReference type="PROSITE" id="PS50885">
    <property type="entry name" value="HAMP"/>
    <property type="match status" value="1"/>
</dbReference>
<dbReference type="SMART" id="SM00388">
    <property type="entry name" value="HisKA"/>
    <property type="match status" value="1"/>
</dbReference>
<dbReference type="EMBL" id="PYGE01000023">
    <property type="protein sequence ID" value="PSK97271.1"/>
    <property type="molecule type" value="Genomic_DNA"/>
</dbReference>
<evidence type="ECO:0000259" key="13">
    <source>
        <dbReference type="PROSITE" id="PS50885"/>
    </source>
</evidence>
<evidence type="ECO:0000256" key="9">
    <source>
        <dbReference type="ARBA" id="ARBA00023012"/>
    </source>
</evidence>
<evidence type="ECO:0000256" key="7">
    <source>
        <dbReference type="ARBA" id="ARBA00022777"/>
    </source>
</evidence>
<dbReference type="SMART" id="SM00304">
    <property type="entry name" value="HAMP"/>
    <property type="match status" value="1"/>
</dbReference>
<evidence type="ECO:0000256" key="3">
    <source>
        <dbReference type="ARBA" id="ARBA00012438"/>
    </source>
</evidence>
<dbReference type="GO" id="GO:0005886">
    <property type="term" value="C:plasma membrane"/>
    <property type="evidence" value="ECO:0007669"/>
    <property type="project" value="UniProtKB-SubCell"/>
</dbReference>
<dbReference type="InterPro" id="IPR004358">
    <property type="entry name" value="Sig_transdc_His_kin-like_C"/>
</dbReference>
<dbReference type="PANTHER" id="PTHR45436">
    <property type="entry name" value="SENSOR HISTIDINE KINASE YKOH"/>
    <property type="match status" value="1"/>
</dbReference>
<sequence length="483" mass="51867">MRLSVRTRVLAAVLGAASLGMLVAGVTSYLVQRERVDSRIDDNIAQEVEEVREFARSGVDPETGAEFTSVSRFLEVMLQRNVPDSSEGLLTLVDGVPAWVPGTDVGLRLEDDPQFVRTVSEVPGDARVRPRTAETAASGTLRYVVVPVSVPGDPTPGRYVIAYSRDMEQAEVVDAYRTYAAVAGVSAVAVGLVGWAVVGRLLGPVRLLRETAQQISDTDLSGRIAVRGSDDVSELARTVNAMLDRLEVAFAAQREALDDAGHELRTPITIIRGHLELMDPADAGDVAETRTLSLDELDRMHRMVEELIVLAKAKRPDFVHPRPVAVGPLVDDVLGKAEALAPRRWQVDSRPETSVVLDPQRITQALLQLVANAVAFTEPDDTIAIGARLDGDTVRFWVRDTGSGIAPEDVERIFDRFARADTGRGVDGSGLGLAIVRAIAEAHRGQASVRSSPGYGATFTLDLPAAPADAPADAPAMPEEENP</sequence>
<gene>
    <name evidence="14" type="ORF">CLV30_12370</name>
</gene>
<dbReference type="PROSITE" id="PS50109">
    <property type="entry name" value="HIS_KIN"/>
    <property type="match status" value="1"/>
</dbReference>
<evidence type="ECO:0000256" key="8">
    <source>
        <dbReference type="ARBA" id="ARBA00022989"/>
    </source>
</evidence>
<dbReference type="Proteomes" id="UP000243528">
    <property type="component" value="Unassembled WGS sequence"/>
</dbReference>
<keyword evidence="8" id="KW-1133">Transmembrane helix</keyword>
<proteinExistence type="predicted"/>
<dbReference type="AlphaFoldDB" id="A0A2P8DJ97"/>
<keyword evidence="7 14" id="KW-0418">Kinase</keyword>
<feature type="compositionally biased region" description="Low complexity" evidence="11">
    <location>
        <begin position="464"/>
        <end position="476"/>
    </location>
</feature>
<evidence type="ECO:0000256" key="4">
    <source>
        <dbReference type="ARBA" id="ARBA00022553"/>
    </source>
</evidence>
<dbReference type="SUPFAM" id="SSF55874">
    <property type="entry name" value="ATPase domain of HSP90 chaperone/DNA topoisomerase II/histidine kinase"/>
    <property type="match status" value="1"/>
</dbReference>
<dbReference type="FunFam" id="3.30.565.10:FF:000006">
    <property type="entry name" value="Sensor histidine kinase WalK"/>
    <property type="match status" value="1"/>
</dbReference>
<dbReference type="PANTHER" id="PTHR45436:SF5">
    <property type="entry name" value="SENSOR HISTIDINE KINASE TRCS"/>
    <property type="match status" value="1"/>
</dbReference>
<dbReference type="SMART" id="SM00387">
    <property type="entry name" value="HATPase_c"/>
    <property type="match status" value="1"/>
</dbReference>
<evidence type="ECO:0000256" key="2">
    <source>
        <dbReference type="ARBA" id="ARBA00004236"/>
    </source>
</evidence>
<dbReference type="Gene3D" id="1.10.287.130">
    <property type="match status" value="1"/>
</dbReference>
<dbReference type="PRINTS" id="PR00344">
    <property type="entry name" value="BCTRLSENSOR"/>
</dbReference>
<name>A0A2P8DJ97_9ACTN</name>
<evidence type="ECO:0000256" key="5">
    <source>
        <dbReference type="ARBA" id="ARBA00022679"/>
    </source>
</evidence>